<dbReference type="EMBL" id="CAJFCJ010000003">
    <property type="protein sequence ID" value="CAD5113296.1"/>
    <property type="molecule type" value="Genomic_DNA"/>
</dbReference>
<evidence type="ECO:0000256" key="6">
    <source>
        <dbReference type="ARBA" id="ARBA00022737"/>
    </source>
</evidence>
<evidence type="ECO:0000313" key="15">
    <source>
        <dbReference type="EMBL" id="CAD5113296.1"/>
    </source>
</evidence>
<dbReference type="InterPro" id="IPR003593">
    <property type="entry name" value="AAA+_ATPase"/>
</dbReference>
<keyword evidence="10 12" id="KW-0653">Protein transport</keyword>
<keyword evidence="9 12" id="KW-0460">Magnesium</keyword>
<dbReference type="InterPro" id="IPR009010">
    <property type="entry name" value="Asp_de-COase-like_dom_sf"/>
</dbReference>
<dbReference type="SMART" id="SM01073">
    <property type="entry name" value="CDC48_N"/>
    <property type="match status" value="1"/>
</dbReference>
<keyword evidence="4 12" id="KW-0813">Transport</keyword>
<keyword evidence="7 12" id="KW-0547">Nucleotide-binding</keyword>
<comment type="caution">
    <text evidence="15">The sequence shown here is derived from an EMBL/GenBank/DDBJ whole genome shotgun (WGS) entry which is preliminary data.</text>
</comment>
<dbReference type="EC" id="3.6.4.6" evidence="3 12"/>
<keyword evidence="16" id="KW-1185">Reference proteome</keyword>
<proteinExistence type="inferred from homology"/>
<dbReference type="SUPFAM" id="SSF52540">
    <property type="entry name" value="P-loop containing nucleoside triphosphate hydrolases"/>
    <property type="match status" value="2"/>
</dbReference>
<dbReference type="InterPro" id="IPR054419">
    <property type="entry name" value="NSF_ATPase_lid"/>
</dbReference>
<keyword evidence="12" id="KW-0931">ER-Golgi transport</keyword>
<dbReference type="FunFam" id="1.10.8.60:FF:000026">
    <property type="entry name" value="vesicle-fusing ATPase isoform X1"/>
    <property type="match status" value="1"/>
</dbReference>
<evidence type="ECO:0000256" key="8">
    <source>
        <dbReference type="ARBA" id="ARBA00022840"/>
    </source>
</evidence>
<dbReference type="Gene3D" id="2.40.40.20">
    <property type="match status" value="1"/>
</dbReference>
<comment type="subcellular location">
    <subcellularLocation>
        <location evidence="1 12">Cytoplasm</location>
    </subcellularLocation>
</comment>
<dbReference type="InterPro" id="IPR003338">
    <property type="entry name" value="CDC4_N-term_subdom"/>
</dbReference>
<dbReference type="Proteomes" id="UP000549394">
    <property type="component" value="Unassembled WGS sequence"/>
</dbReference>
<dbReference type="InterPro" id="IPR027417">
    <property type="entry name" value="P-loop_NTPase"/>
</dbReference>
<evidence type="ECO:0000256" key="7">
    <source>
        <dbReference type="ARBA" id="ARBA00022741"/>
    </source>
</evidence>
<dbReference type="GO" id="GO:0006891">
    <property type="term" value="P:intra-Golgi vesicle-mediated transport"/>
    <property type="evidence" value="ECO:0007669"/>
    <property type="project" value="TreeGrafter"/>
</dbReference>
<dbReference type="Gene3D" id="3.10.330.10">
    <property type="match status" value="1"/>
</dbReference>
<keyword evidence="6" id="KW-0677">Repeat</keyword>
<keyword evidence="12" id="KW-0378">Hydrolase</keyword>
<evidence type="ECO:0000256" key="11">
    <source>
        <dbReference type="ARBA" id="ARBA00048883"/>
    </source>
</evidence>
<dbReference type="SUPFAM" id="SSF54585">
    <property type="entry name" value="Cdc48 domain 2-like"/>
    <property type="match status" value="1"/>
</dbReference>
<dbReference type="InterPro" id="IPR041569">
    <property type="entry name" value="AAA_lid_3"/>
</dbReference>
<dbReference type="OrthoDB" id="9982946at2759"/>
<evidence type="ECO:0000256" key="3">
    <source>
        <dbReference type="ARBA" id="ARBA00012674"/>
    </source>
</evidence>
<keyword evidence="8 12" id="KW-0067">ATP-binding</keyword>
<dbReference type="FunFam" id="3.40.50.300:FF:000166">
    <property type="entry name" value="vesicle-fusing ATPase isoform X1"/>
    <property type="match status" value="1"/>
</dbReference>
<dbReference type="Pfam" id="PF21964">
    <property type="entry name" value="NSF_ATPase_lid"/>
    <property type="match status" value="1"/>
</dbReference>
<comment type="function">
    <text evidence="12">Required for vesicle-mediated transport. Catalyzes the fusion of transport vesicles within the Golgi cisternae. Is also required for transport from the endoplasmic reticulum to the Golgi stack. Seems to function as a fusion protein required for the delivery of cargo proteins to all compartments of the Golgi stack independent of vesicle origin.</text>
</comment>
<keyword evidence="12" id="KW-0479">Metal-binding</keyword>
<dbReference type="SMART" id="SM00382">
    <property type="entry name" value="AAA"/>
    <property type="match status" value="2"/>
</dbReference>
<evidence type="ECO:0000259" key="13">
    <source>
        <dbReference type="SMART" id="SM00382"/>
    </source>
</evidence>
<evidence type="ECO:0000256" key="10">
    <source>
        <dbReference type="ARBA" id="ARBA00022927"/>
    </source>
</evidence>
<dbReference type="InterPro" id="IPR039812">
    <property type="entry name" value="Vesicle-fus_ATPase"/>
</dbReference>
<dbReference type="SUPFAM" id="SSF50692">
    <property type="entry name" value="ADC-like"/>
    <property type="match status" value="1"/>
</dbReference>
<dbReference type="InterPro" id="IPR003959">
    <property type="entry name" value="ATPase_AAA_core"/>
</dbReference>
<evidence type="ECO:0000256" key="9">
    <source>
        <dbReference type="ARBA" id="ARBA00022842"/>
    </source>
</evidence>
<evidence type="ECO:0000259" key="14">
    <source>
        <dbReference type="SMART" id="SM01073"/>
    </source>
</evidence>
<dbReference type="Gene3D" id="3.40.50.300">
    <property type="entry name" value="P-loop containing nucleotide triphosphate hydrolases"/>
    <property type="match status" value="2"/>
</dbReference>
<dbReference type="Gene3D" id="1.10.8.60">
    <property type="match status" value="2"/>
</dbReference>
<organism evidence="15 16">
    <name type="scientific">Dimorphilus gyrociliatus</name>
    <dbReference type="NCBI Taxonomy" id="2664684"/>
    <lineage>
        <taxon>Eukaryota</taxon>
        <taxon>Metazoa</taxon>
        <taxon>Spiralia</taxon>
        <taxon>Lophotrochozoa</taxon>
        <taxon>Annelida</taxon>
        <taxon>Polychaeta</taxon>
        <taxon>Polychaeta incertae sedis</taxon>
        <taxon>Dinophilidae</taxon>
        <taxon>Dimorphilus</taxon>
    </lineage>
</organism>
<dbReference type="AlphaFoldDB" id="A0A7I8VCC7"/>
<dbReference type="GO" id="GO:0016887">
    <property type="term" value="F:ATP hydrolysis activity"/>
    <property type="evidence" value="ECO:0007669"/>
    <property type="project" value="InterPro"/>
</dbReference>
<dbReference type="GO" id="GO:0035494">
    <property type="term" value="P:SNARE complex disassembly"/>
    <property type="evidence" value="ECO:0007669"/>
    <property type="project" value="InterPro"/>
</dbReference>
<reference evidence="15 16" key="1">
    <citation type="submission" date="2020-08" db="EMBL/GenBank/DDBJ databases">
        <authorList>
            <person name="Hejnol A."/>
        </authorList>
    </citation>
    <scope>NUCLEOTIDE SEQUENCE [LARGE SCALE GENOMIC DNA]</scope>
</reference>
<dbReference type="GO" id="GO:0043001">
    <property type="term" value="P:Golgi to plasma membrane protein transport"/>
    <property type="evidence" value="ECO:0007669"/>
    <property type="project" value="TreeGrafter"/>
</dbReference>
<evidence type="ECO:0000313" key="16">
    <source>
        <dbReference type="Proteomes" id="UP000549394"/>
    </source>
</evidence>
<evidence type="ECO:0000256" key="12">
    <source>
        <dbReference type="RuleBase" id="RU367045"/>
    </source>
</evidence>
<feature type="domain" description="AAA+ ATPase" evidence="13">
    <location>
        <begin position="528"/>
        <end position="664"/>
    </location>
</feature>
<dbReference type="FunFam" id="3.40.50.300:FF:000187">
    <property type="entry name" value="Vesicular-fusion ATPase SEC18"/>
    <property type="match status" value="1"/>
</dbReference>
<dbReference type="PANTHER" id="PTHR23078:SF3">
    <property type="entry name" value="VESICLE-FUSING ATPASE"/>
    <property type="match status" value="1"/>
</dbReference>
<accession>A0A7I8VCC7</accession>
<gene>
    <name evidence="15" type="ORF">DGYR_LOCUS2316</name>
</gene>
<evidence type="ECO:0000256" key="1">
    <source>
        <dbReference type="ARBA" id="ARBA00004496"/>
    </source>
</evidence>
<dbReference type="PROSITE" id="PS00674">
    <property type="entry name" value="AAA"/>
    <property type="match status" value="1"/>
</dbReference>
<dbReference type="Pfam" id="PF17862">
    <property type="entry name" value="AAA_lid_3"/>
    <property type="match status" value="1"/>
</dbReference>
<feature type="domain" description="AAA+ ATPase" evidence="13">
    <location>
        <begin position="245"/>
        <end position="392"/>
    </location>
</feature>
<comment type="similarity">
    <text evidence="2 12">Belongs to the AAA ATPase family.</text>
</comment>
<dbReference type="PANTHER" id="PTHR23078">
    <property type="entry name" value="VESICULAR-FUSION PROTEIN NSF"/>
    <property type="match status" value="1"/>
</dbReference>
<dbReference type="Pfam" id="PF00004">
    <property type="entry name" value="AAA"/>
    <property type="match status" value="2"/>
</dbReference>
<evidence type="ECO:0000256" key="5">
    <source>
        <dbReference type="ARBA" id="ARBA00022490"/>
    </source>
</evidence>
<dbReference type="GO" id="GO:0005795">
    <property type="term" value="C:Golgi stack"/>
    <property type="evidence" value="ECO:0007669"/>
    <property type="project" value="TreeGrafter"/>
</dbReference>
<sequence>MTTMKIAKSLTDEMSYSNRVGVHPQDLDENVKHIFMKTSAGDFCFSLVRETRMPRGTIALSGPQRKWAYVTVGEQVRVTNFSPSSEQRMVCQVVLDAEYIGKTQDTTRVDSDALAREFQQLCAGVVLMRNEPLVMIIPNSSKKLLLNVKSILLSSLDSKSTKESNIGIMNANAGCTFERGEGSSLNLTGKSKGKGVIQTSVINPDWDFDKMGIGGLDNEFSAIFRRAFASRVFPPDIIEQLGMKHVRGILLHGPPGTGKTLLARQIGQMLNARPPKIVNGPQILDKFVGESEANIRKLFAEADEEEKRLGPNSGLHIIIFDEIDAICKQRGSMAGGTPVHDTVVNQLLSKLDGVDQLNNVLVIGMTNRKDMIDDALLRPGRLEVHCEIGLPDESGRQHILRIHTAKLKENEKLGKDVDLKDLASRTENFSGAEIEGLVRTATATAMNRLIQTKGGVHVDTDASEKLQVYKSDFDNALSNDCKPAFGRAADALEGLLTNGIVNWGSPVARALEDCQMLMRQAKFSDRTPLVSALLEGPPSSGKTALAAHIAKNAGFPFVKVLAPSDVVGYNEPAKVHHIKRVFDDAIRSPLSIIVLDDIERLIDYSPLGQRYSNTVLQGVMVLIKRPPPPGHRLFVLATSSRRELLHELDILNSFTAIIHVSNLSRSEQAVKALKEMNLFDDKQCQEFHQKTAGRKLWIGIKKLIASAEMARQAENDYEIPTKLIGLLEDDQALQLPNC</sequence>
<dbReference type="CDD" id="cd00009">
    <property type="entry name" value="AAA"/>
    <property type="match status" value="1"/>
</dbReference>
<keyword evidence="5 12" id="KW-0963">Cytoplasm</keyword>
<name>A0A7I8VCC7_9ANNE</name>
<comment type="catalytic activity">
    <reaction evidence="11 12">
        <text>ATP + H2O = ADP + phosphate + H(+)</text>
        <dbReference type="Rhea" id="RHEA:13065"/>
        <dbReference type="ChEBI" id="CHEBI:15377"/>
        <dbReference type="ChEBI" id="CHEBI:15378"/>
        <dbReference type="ChEBI" id="CHEBI:30616"/>
        <dbReference type="ChEBI" id="CHEBI:43474"/>
        <dbReference type="ChEBI" id="CHEBI:456216"/>
        <dbReference type="EC" id="3.6.4.6"/>
    </reaction>
</comment>
<evidence type="ECO:0000256" key="4">
    <source>
        <dbReference type="ARBA" id="ARBA00022448"/>
    </source>
</evidence>
<dbReference type="CDD" id="cd19504">
    <property type="entry name" value="RecA-like_NSF-SEC18_r1-like"/>
    <property type="match status" value="1"/>
</dbReference>
<protein>
    <recommendedName>
        <fullName evidence="3 12">Vesicle-fusing ATPase</fullName>
        <ecNumber evidence="3 12">3.6.4.6</ecNumber>
    </recommendedName>
</protein>
<dbReference type="InterPro" id="IPR003960">
    <property type="entry name" value="ATPase_AAA_CS"/>
</dbReference>
<dbReference type="InterPro" id="IPR029067">
    <property type="entry name" value="CDC48_domain_2-like_sf"/>
</dbReference>
<evidence type="ECO:0000256" key="2">
    <source>
        <dbReference type="ARBA" id="ARBA00006914"/>
    </source>
</evidence>
<dbReference type="GO" id="GO:0005524">
    <property type="term" value="F:ATP binding"/>
    <property type="evidence" value="ECO:0007669"/>
    <property type="project" value="UniProtKB-UniRule"/>
</dbReference>
<dbReference type="GO" id="GO:0046872">
    <property type="term" value="F:metal ion binding"/>
    <property type="evidence" value="ECO:0007669"/>
    <property type="project" value="UniProtKB-UniRule"/>
</dbReference>
<feature type="domain" description="CDC48 N-terminal subdomain" evidence="14">
    <location>
        <begin position="3"/>
        <end position="84"/>
    </location>
</feature>
<comment type="cofactor">
    <cofactor evidence="12">
        <name>Mg(2+)</name>
        <dbReference type="ChEBI" id="CHEBI:18420"/>
    </cofactor>
    <text evidence="12">Binds 1 Mg(2+) ion per subunit.</text>
</comment>